<dbReference type="GO" id="GO:0005886">
    <property type="term" value="C:plasma membrane"/>
    <property type="evidence" value="ECO:0007669"/>
    <property type="project" value="UniProtKB-SubCell"/>
</dbReference>
<evidence type="ECO:0000256" key="6">
    <source>
        <dbReference type="SAM" id="Phobius"/>
    </source>
</evidence>
<feature type="domain" description="Major facilitator superfamily (MFS) profile" evidence="7">
    <location>
        <begin position="52"/>
        <end position="426"/>
    </location>
</feature>
<dbReference type="InterPro" id="IPR020846">
    <property type="entry name" value="MFS_dom"/>
</dbReference>
<dbReference type="Gene3D" id="1.20.1250.20">
    <property type="entry name" value="MFS general substrate transporter like domains"/>
    <property type="match status" value="2"/>
</dbReference>
<sequence length="440" mass="45861">MLSTQEDVPCRRSPVRHAGPAQVIYVTQSHITADTLPASAQHPVSALTVSLIIFALAVGSFGIGTGEFAIMGLLPDVAGTFAVTNAQAGYVISAYAFGVVVGAPVLAVMGARFRRRDLLLAFMGVFAIGNIASALAPTFASFILMRFLTGLPHGAYFGVAALVAASMVPVNKRTQAVGRVMLGLTLATLIGTPLAAFFGQILDWQYMFAAVGVTGALTVVLIAVFLPRDEAPVGINAFTELEAFKRKQVWLTLGIAATGFCGMFAVFTYISPIVTEVAGLDLAMVPIVMAVFGSGMIVGNIFGAKLADLSLMRTIGWSLLVYFLVLVTLSLTAHIPAMLFLCCFLIGCSFVVGPALQTRLMDVAGNAQTLAAALNHSAFNVANALGALLGGLSISHGYGYASMGYVGAIMAVCGFAVFSISVALDRRDRQVGSLAVCPAE</sequence>
<feature type="transmembrane region" description="Helical" evidence="6">
    <location>
        <begin position="282"/>
        <end position="302"/>
    </location>
</feature>
<organism evidence="8 9">
    <name type="scientific">Rhizobium subbaraonis</name>
    <dbReference type="NCBI Taxonomy" id="908946"/>
    <lineage>
        <taxon>Bacteria</taxon>
        <taxon>Pseudomonadati</taxon>
        <taxon>Pseudomonadota</taxon>
        <taxon>Alphaproteobacteria</taxon>
        <taxon>Hyphomicrobiales</taxon>
        <taxon>Rhizobiaceae</taxon>
        <taxon>Rhizobium/Agrobacterium group</taxon>
        <taxon>Rhizobium</taxon>
    </lineage>
</organism>
<dbReference type="EMBL" id="OBQD01000006">
    <property type="protein sequence ID" value="SOC39985.1"/>
    <property type="molecule type" value="Genomic_DNA"/>
</dbReference>
<feature type="transmembrane region" description="Helical" evidence="6">
    <location>
        <begin position="204"/>
        <end position="227"/>
    </location>
</feature>
<keyword evidence="3 6" id="KW-0812">Transmembrane</keyword>
<evidence type="ECO:0000256" key="2">
    <source>
        <dbReference type="ARBA" id="ARBA00022475"/>
    </source>
</evidence>
<feature type="transmembrane region" description="Helical" evidence="6">
    <location>
        <begin position="314"/>
        <end position="331"/>
    </location>
</feature>
<keyword evidence="5 6" id="KW-0472">Membrane</keyword>
<dbReference type="InterPro" id="IPR050189">
    <property type="entry name" value="MFS_Efflux_Transporters"/>
</dbReference>
<feature type="transmembrane region" description="Helical" evidence="6">
    <location>
        <begin position="404"/>
        <end position="424"/>
    </location>
</feature>
<evidence type="ECO:0000313" key="9">
    <source>
        <dbReference type="Proteomes" id="UP000219167"/>
    </source>
</evidence>
<dbReference type="InterPro" id="IPR011701">
    <property type="entry name" value="MFS"/>
</dbReference>
<dbReference type="OrthoDB" id="9788453at2"/>
<dbReference type="PANTHER" id="PTHR43124">
    <property type="entry name" value="PURINE EFFLUX PUMP PBUE"/>
    <property type="match status" value="1"/>
</dbReference>
<feature type="transmembrane region" description="Helical" evidence="6">
    <location>
        <begin position="377"/>
        <end position="398"/>
    </location>
</feature>
<evidence type="ECO:0000313" key="8">
    <source>
        <dbReference type="EMBL" id="SOC39985.1"/>
    </source>
</evidence>
<dbReference type="PANTHER" id="PTHR43124:SF3">
    <property type="entry name" value="CHLORAMPHENICOL EFFLUX PUMP RV0191"/>
    <property type="match status" value="1"/>
</dbReference>
<feature type="transmembrane region" description="Helical" evidence="6">
    <location>
        <begin position="46"/>
        <end position="70"/>
    </location>
</feature>
<evidence type="ECO:0000256" key="5">
    <source>
        <dbReference type="ARBA" id="ARBA00023136"/>
    </source>
</evidence>
<evidence type="ECO:0000256" key="1">
    <source>
        <dbReference type="ARBA" id="ARBA00004651"/>
    </source>
</evidence>
<dbReference type="InterPro" id="IPR036259">
    <property type="entry name" value="MFS_trans_sf"/>
</dbReference>
<feature type="transmembrane region" description="Helical" evidence="6">
    <location>
        <begin position="248"/>
        <end position="270"/>
    </location>
</feature>
<feature type="transmembrane region" description="Helical" evidence="6">
    <location>
        <begin position="180"/>
        <end position="198"/>
    </location>
</feature>
<accession>A0A285UDJ6</accession>
<keyword evidence="2" id="KW-1003">Cell membrane</keyword>
<dbReference type="PROSITE" id="PS50850">
    <property type="entry name" value="MFS"/>
    <property type="match status" value="1"/>
</dbReference>
<dbReference type="SUPFAM" id="SSF103473">
    <property type="entry name" value="MFS general substrate transporter"/>
    <property type="match status" value="1"/>
</dbReference>
<dbReference type="AlphaFoldDB" id="A0A285UDJ6"/>
<feature type="transmembrane region" description="Helical" evidence="6">
    <location>
        <begin position="337"/>
        <end position="356"/>
    </location>
</feature>
<evidence type="ECO:0000256" key="4">
    <source>
        <dbReference type="ARBA" id="ARBA00022989"/>
    </source>
</evidence>
<name>A0A285UDJ6_9HYPH</name>
<feature type="transmembrane region" description="Helical" evidence="6">
    <location>
        <begin position="118"/>
        <end position="144"/>
    </location>
</feature>
<dbReference type="CDD" id="cd17324">
    <property type="entry name" value="MFS_NepI_like"/>
    <property type="match status" value="1"/>
</dbReference>
<feature type="transmembrane region" description="Helical" evidence="6">
    <location>
        <begin position="150"/>
        <end position="168"/>
    </location>
</feature>
<keyword evidence="9" id="KW-1185">Reference proteome</keyword>
<dbReference type="Proteomes" id="UP000219167">
    <property type="component" value="Unassembled WGS sequence"/>
</dbReference>
<proteinExistence type="predicted"/>
<comment type="subcellular location">
    <subcellularLocation>
        <location evidence="1">Cell membrane</location>
        <topology evidence="1">Multi-pass membrane protein</topology>
    </subcellularLocation>
</comment>
<dbReference type="GO" id="GO:0022857">
    <property type="term" value="F:transmembrane transporter activity"/>
    <property type="evidence" value="ECO:0007669"/>
    <property type="project" value="InterPro"/>
</dbReference>
<reference evidence="8 9" key="1">
    <citation type="submission" date="2017-08" db="EMBL/GenBank/DDBJ databases">
        <authorList>
            <person name="de Groot N.N."/>
        </authorList>
    </citation>
    <scope>NUCLEOTIDE SEQUENCE [LARGE SCALE GENOMIC DNA]</scope>
    <source>
        <strain evidence="8 9">JC85</strain>
    </source>
</reference>
<evidence type="ECO:0000259" key="7">
    <source>
        <dbReference type="PROSITE" id="PS50850"/>
    </source>
</evidence>
<dbReference type="Pfam" id="PF07690">
    <property type="entry name" value="MFS_1"/>
    <property type="match status" value="1"/>
</dbReference>
<evidence type="ECO:0000256" key="3">
    <source>
        <dbReference type="ARBA" id="ARBA00022692"/>
    </source>
</evidence>
<feature type="transmembrane region" description="Helical" evidence="6">
    <location>
        <begin position="90"/>
        <end position="111"/>
    </location>
</feature>
<gene>
    <name evidence="8" type="ORF">SAMN05892877_106303</name>
</gene>
<keyword evidence="4 6" id="KW-1133">Transmembrane helix</keyword>
<protein>
    <submittedName>
        <fullName evidence="8">DHA1 family inner membrane transport protein</fullName>
    </submittedName>
</protein>